<evidence type="ECO:0000313" key="1">
    <source>
        <dbReference type="EMBL" id="KAK5855314.1"/>
    </source>
</evidence>
<protein>
    <submittedName>
        <fullName evidence="1">Uncharacterized protein</fullName>
    </submittedName>
</protein>
<reference evidence="1 2" key="1">
    <citation type="journal article" date="2023" name="Genes (Basel)">
        <title>Chromosome-Level Genome Assembly and Circadian Gene Repertoire of the Patagonia Blennie Eleginops maclovinus-The Closest Ancestral Proxy of Antarctic Cryonotothenioids.</title>
        <authorList>
            <person name="Cheng C.C."/>
            <person name="Rivera-Colon A.G."/>
            <person name="Minhas B.F."/>
            <person name="Wilson L."/>
            <person name="Rayamajhi N."/>
            <person name="Vargas-Chacoff L."/>
            <person name="Catchen J.M."/>
        </authorList>
    </citation>
    <scope>NUCLEOTIDE SEQUENCE [LARGE SCALE GENOMIC DNA]</scope>
    <source>
        <strain evidence="1">JMC-PN-2008</strain>
    </source>
</reference>
<reference evidence="1 2" key="2">
    <citation type="journal article" date="2023" name="Mol. Biol. Evol.">
        <title>Genomics of Secondarily Temperate Adaptation in the Only Non-Antarctic Icefish.</title>
        <authorList>
            <person name="Rivera-Colon A.G."/>
            <person name="Rayamajhi N."/>
            <person name="Minhas B.F."/>
            <person name="Madrigal G."/>
            <person name="Bilyk K.T."/>
            <person name="Yoon V."/>
            <person name="Hune M."/>
            <person name="Gregory S."/>
            <person name="Cheng C.H.C."/>
            <person name="Catchen J.M."/>
        </authorList>
    </citation>
    <scope>NUCLEOTIDE SEQUENCE [LARGE SCALE GENOMIC DNA]</scope>
    <source>
        <strain evidence="1">JMC-PN-2008</strain>
    </source>
</reference>
<dbReference type="AlphaFoldDB" id="A0AAN8AGP0"/>
<dbReference type="Proteomes" id="UP001346869">
    <property type="component" value="Unassembled WGS sequence"/>
</dbReference>
<accession>A0AAN8AGP0</accession>
<keyword evidence="2" id="KW-1185">Reference proteome</keyword>
<evidence type="ECO:0000313" key="2">
    <source>
        <dbReference type="Proteomes" id="UP001346869"/>
    </source>
</evidence>
<dbReference type="EMBL" id="JAUZQC010000018">
    <property type="protein sequence ID" value="KAK5855314.1"/>
    <property type="molecule type" value="Genomic_DNA"/>
</dbReference>
<sequence>MFYFQIYEWKPRWKDGSTYVEGKQKVRERTKTRPALIIAALPEEEDDGRDKRLMESRGSSERMEGFVLSSRMDRMDVGCMLG</sequence>
<proteinExistence type="predicted"/>
<name>A0AAN8AGP0_ELEMC</name>
<comment type="caution">
    <text evidence="1">The sequence shown here is derived from an EMBL/GenBank/DDBJ whole genome shotgun (WGS) entry which is preliminary data.</text>
</comment>
<gene>
    <name evidence="1" type="ORF">PBY51_005423</name>
</gene>
<organism evidence="1 2">
    <name type="scientific">Eleginops maclovinus</name>
    <name type="common">Patagonian blennie</name>
    <name type="synonym">Eleginus maclovinus</name>
    <dbReference type="NCBI Taxonomy" id="56733"/>
    <lineage>
        <taxon>Eukaryota</taxon>
        <taxon>Metazoa</taxon>
        <taxon>Chordata</taxon>
        <taxon>Craniata</taxon>
        <taxon>Vertebrata</taxon>
        <taxon>Euteleostomi</taxon>
        <taxon>Actinopterygii</taxon>
        <taxon>Neopterygii</taxon>
        <taxon>Teleostei</taxon>
        <taxon>Neoteleostei</taxon>
        <taxon>Acanthomorphata</taxon>
        <taxon>Eupercaria</taxon>
        <taxon>Perciformes</taxon>
        <taxon>Notothenioidei</taxon>
        <taxon>Eleginopidae</taxon>
        <taxon>Eleginops</taxon>
    </lineage>
</organism>